<dbReference type="Pfam" id="PF00535">
    <property type="entry name" value="Glycos_transf_2"/>
    <property type="match status" value="1"/>
</dbReference>
<dbReference type="EMBL" id="JAOQKE010000026">
    <property type="protein sequence ID" value="MCU6726492.1"/>
    <property type="molecule type" value="Genomic_DNA"/>
</dbReference>
<evidence type="ECO:0000259" key="1">
    <source>
        <dbReference type="Pfam" id="PF00535"/>
    </source>
</evidence>
<dbReference type="PANTHER" id="PTHR22916:SF3">
    <property type="entry name" value="UDP-GLCNAC:BETAGAL BETA-1,3-N-ACETYLGLUCOSAMINYLTRANSFERASE-LIKE PROTEIN 1"/>
    <property type="match status" value="1"/>
</dbReference>
<accession>A0ABT2SPP5</accession>
<reference evidence="2 3" key="1">
    <citation type="journal article" date="2021" name="ISME Commun">
        <title>Automated analysis of genomic sequences facilitates high-throughput and comprehensive description of bacteria.</title>
        <authorList>
            <person name="Hitch T.C.A."/>
        </authorList>
    </citation>
    <scope>NUCLEOTIDE SEQUENCE [LARGE SCALE GENOMIC DNA]</scope>
    <source>
        <strain evidence="2 3">Sanger_29</strain>
    </source>
</reference>
<dbReference type="RefSeq" id="WP_262655747.1">
    <property type="nucleotide sequence ID" value="NZ_JAOQKE010000026.1"/>
</dbReference>
<name>A0ABT2SPP5_9FIRM</name>
<dbReference type="Gene3D" id="3.90.550.10">
    <property type="entry name" value="Spore Coat Polysaccharide Biosynthesis Protein SpsA, Chain A"/>
    <property type="match status" value="1"/>
</dbReference>
<evidence type="ECO:0000313" key="3">
    <source>
        <dbReference type="Proteomes" id="UP001652338"/>
    </source>
</evidence>
<dbReference type="CDD" id="cd00761">
    <property type="entry name" value="Glyco_tranf_GTA_type"/>
    <property type="match status" value="1"/>
</dbReference>
<comment type="caution">
    <text evidence="2">The sequence shown here is derived from an EMBL/GenBank/DDBJ whole genome shotgun (WGS) entry which is preliminary data.</text>
</comment>
<proteinExistence type="predicted"/>
<sequence length="466" mass="53953">MNNNRTEYAWLSELTEHTAVKQYLNELESKVTYINKKREDGPFLTVLVRTQGKREMGLRESLLCLNAQSFNDFEIILIAHKANEEGKKVIKTILDDQADEFREKIRYFELENGTRTEPLNFGFSHAQGKYIAIFDDDDILFEGWAEAFYEAAKENDGRVLHSYAFSQGWKNIPALGYRAETKPSPDYCSDFNLLLQFLTNKCPLMTLAFPTNVFQNLGIKFNDSLNIMEDWEYFMRVAGVCGVTDIQESTAIYRMWENIETSATLHDKQAWWETYTDIQLSFSEKAMLLPQEQMVRLMDTLRREGTGIIDAQGQMPAVLHYANENGFNDLNIIRCKNREEYPKFKYIFEFDDILNDMSAMRVDLKVNNIIFIEDITVIITYENGVEKEFGRKELVHTGFNCFGGILFARIRPEILVEVDGQIKKVTVKGKVKQGIMDGRKANTLVDKIIALQNLTKKQRLHKKGLF</sequence>
<dbReference type="InterPro" id="IPR001173">
    <property type="entry name" value="Glyco_trans_2-like"/>
</dbReference>
<dbReference type="SUPFAM" id="SSF53448">
    <property type="entry name" value="Nucleotide-diphospho-sugar transferases"/>
    <property type="match status" value="1"/>
</dbReference>
<dbReference type="InterPro" id="IPR029044">
    <property type="entry name" value="Nucleotide-diphossugar_trans"/>
</dbReference>
<protein>
    <submittedName>
        <fullName evidence="2">Glycosyltransferase family 2 protein</fullName>
    </submittedName>
</protein>
<dbReference type="PANTHER" id="PTHR22916">
    <property type="entry name" value="GLYCOSYLTRANSFERASE"/>
    <property type="match status" value="1"/>
</dbReference>
<organism evidence="2 3">
    <name type="scientific">Muricoprocola aceti</name>
    <dbReference type="NCBI Taxonomy" id="2981772"/>
    <lineage>
        <taxon>Bacteria</taxon>
        <taxon>Bacillati</taxon>
        <taxon>Bacillota</taxon>
        <taxon>Clostridia</taxon>
        <taxon>Lachnospirales</taxon>
        <taxon>Lachnospiraceae</taxon>
        <taxon>Muricoprocola</taxon>
    </lineage>
</organism>
<feature type="domain" description="Glycosyltransferase 2-like" evidence="1">
    <location>
        <begin position="56"/>
        <end position="166"/>
    </location>
</feature>
<evidence type="ECO:0000313" key="2">
    <source>
        <dbReference type="EMBL" id="MCU6726492.1"/>
    </source>
</evidence>
<gene>
    <name evidence="2" type="ORF">OCV47_14370</name>
</gene>
<keyword evidence="3" id="KW-1185">Reference proteome</keyword>
<dbReference type="Proteomes" id="UP001652338">
    <property type="component" value="Unassembled WGS sequence"/>
</dbReference>